<protein>
    <submittedName>
        <fullName evidence="1">Uncharacterized protein</fullName>
    </submittedName>
</protein>
<organism evidence="1 2">
    <name type="scientific">Dipteronia sinensis</name>
    <dbReference type="NCBI Taxonomy" id="43782"/>
    <lineage>
        <taxon>Eukaryota</taxon>
        <taxon>Viridiplantae</taxon>
        <taxon>Streptophyta</taxon>
        <taxon>Embryophyta</taxon>
        <taxon>Tracheophyta</taxon>
        <taxon>Spermatophyta</taxon>
        <taxon>Magnoliopsida</taxon>
        <taxon>eudicotyledons</taxon>
        <taxon>Gunneridae</taxon>
        <taxon>Pentapetalae</taxon>
        <taxon>rosids</taxon>
        <taxon>malvids</taxon>
        <taxon>Sapindales</taxon>
        <taxon>Sapindaceae</taxon>
        <taxon>Hippocastanoideae</taxon>
        <taxon>Acereae</taxon>
        <taxon>Dipteronia</taxon>
    </lineage>
</organism>
<dbReference type="EMBL" id="JANJYJ010000003">
    <property type="protein sequence ID" value="KAK3222188.1"/>
    <property type="molecule type" value="Genomic_DNA"/>
</dbReference>
<accession>A0AAE0EBE8</accession>
<gene>
    <name evidence="1" type="ORF">Dsin_009213</name>
</gene>
<proteinExistence type="predicted"/>
<evidence type="ECO:0000313" key="2">
    <source>
        <dbReference type="Proteomes" id="UP001281410"/>
    </source>
</evidence>
<sequence length="97" mass="11077">MAANLLRALLQEEEDDDDDDDDYASLLAIATLEEEQHLNKGQSTHRRGSILGHAVIQRYRVQVEVYDSYFVQRQNATETIGLSSLQKMTTAMRMLAY</sequence>
<evidence type="ECO:0000313" key="1">
    <source>
        <dbReference type="EMBL" id="KAK3222188.1"/>
    </source>
</evidence>
<reference evidence="1" key="1">
    <citation type="journal article" date="2023" name="Plant J.">
        <title>Genome sequences and population genomics provide insights into the demographic history, inbreeding, and mutation load of two 'living fossil' tree species of Dipteronia.</title>
        <authorList>
            <person name="Feng Y."/>
            <person name="Comes H.P."/>
            <person name="Chen J."/>
            <person name="Zhu S."/>
            <person name="Lu R."/>
            <person name="Zhang X."/>
            <person name="Li P."/>
            <person name="Qiu J."/>
            <person name="Olsen K.M."/>
            <person name="Qiu Y."/>
        </authorList>
    </citation>
    <scope>NUCLEOTIDE SEQUENCE</scope>
    <source>
        <strain evidence="1">NBL</strain>
    </source>
</reference>
<comment type="caution">
    <text evidence="1">The sequence shown here is derived from an EMBL/GenBank/DDBJ whole genome shotgun (WGS) entry which is preliminary data.</text>
</comment>
<name>A0AAE0EBE8_9ROSI</name>
<dbReference type="AlphaFoldDB" id="A0AAE0EBE8"/>
<keyword evidence="2" id="KW-1185">Reference proteome</keyword>
<dbReference type="Proteomes" id="UP001281410">
    <property type="component" value="Unassembled WGS sequence"/>
</dbReference>